<dbReference type="RefSeq" id="WP_130291632.1">
    <property type="nucleotide sequence ID" value="NZ_SHKL01000001.1"/>
</dbReference>
<keyword evidence="2" id="KW-1185">Reference proteome</keyword>
<dbReference type="AlphaFoldDB" id="A0A4Q7UZC2"/>
<organism evidence="1 2">
    <name type="scientific">Pseudonocardia sediminis</name>
    <dbReference type="NCBI Taxonomy" id="1397368"/>
    <lineage>
        <taxon>Bacteria</taxon>
        <taxon>Bacillati</taxon>
        <taxon>Actinomycetota</taxon>
        <taxon>Actinomycetes</taxon>
        <taxon>Pseudonocardiales</taxon>
        <taxon>Pseudonocardiaceae</taxon>
        <taxon>Pseudonocardia</taxon>
    </lineage>
</organism>
<sequence length="85" mass="9706">MTDRDSTAARVEPREENDPFCTCPSCGLLGTHYLRHTEYPPNERVEGGFVVMVIGRPPEGTPAVQRQCVFCDHQWLRRRDAEETS</sequence>
<dbReference type="Proteomes" id="UP000291591">
    <property type="component" value="Unassembled WGS sequence"/>
</dbReference>
<gene>
    <name evidence="1" type="ORF">EV383_4407</name>
</gene>
<protein>
    <submittedName>
        <fullName evidence="1">Uncharacterized protein</fullName>
    </submittedName>
</protein>
<reference evidence="1 2" key="1">
    <citation type="submission" date="2019-02" db="EMBL/GenBank/DDBJ databases">
        <title>Sequencing the genomes of 1000 actinobacteria strains.</title>
        <authorList>
            <person name="Klenk H.-P."/>
        </authorList>
    </citation>
    <scope>NUCLEOTIDE SEQUENCE [LARGE SCALE GENOMIC DNA]</scope>
    <source>
        <strain evidence="1 2">DSM 45779</strain>
    </source>
</reference>
<name>A0A4Q7UZC2_PSEST</name>
<comment type="caution">
    <text evidence="1">The sequence shown here is derived from an EMBL/GenBank/DDBJ whole genome shotgun (WGS) entry which is preliminary data.</text>
</comment>
<evidence type="ECO:0000313" key="1">
    <source>
        <dbReference type="EMBL" id="RZT87482.1"/>
    </source>
</evidence>
<dbReference type="OrthoDB" id="4715691at2"/>
<evidence type="ECO:0000313" key="2">
    <source>
        <dbReference type="Proteomes" id="UP000291591"/>
    </source>
</evidence>
<proteinExistence type="predicted"/>
<accession>A0A4Q7UZC2</accession>
<dbReference type="EMBL" id="SHKL01000001">
    <property type="protein sequence ID" value="RZT87482.1"/>
    <property type="molecule type" value="Genomic_DNA"/>
</dbReference>